<dbReference type="InterPro" id="IPR011057">
    <property type="entry name" value="Mss4-like_sf"/>
</dbReference>
<keyword evidence="2" id="KW-0479">Metal-binding</keyword>
<dbReference type="Proteomes" id="UP001215598">
    <property type="component" value="Unassembled WGS sequence"/>
</dbReference>
<keyword evidence="3" id="KW-0862">Zinc</keyword>
<accession>A0AAD7MDK2</accession>
<dbReference type="SUPFAM" id="SSF51316">
    <property type="entry name" value="Mss4-like"/>
    <property type="match status" value="1"/>
</dbReference>
<evidence type="ECO:0000259" key="5">
    <source>
        <dbReference type="PROSITE" id="PS51891"/>
    </source>
</evidence>
<dbReference type="AlphaFoldDB" id="A0AAD7MDK2"/>
<organism evidence="6 7">
    <name type="scientific">Mycena metata</name>
    <dbReference type="NCBI Taxonomy" id="1033252"/>
    <lineage>
        <taxon>Eukaryota</taxon>
        <taxon>Fungi</taxon>
        <taxon>Dikarya</taxon>
        <taxon>Basidiomycota</taxon>
        <taxon>Agaricomycotina</taxon>
        <taxon>Agaricomycetes</taxon>
        <taxon>Agaricomycetidae</taxon>
        <taxon>Agaricales</taxon>
        <taxon>Marasmiineae</taxon>
        <taxon>Mycenaceae</taxon>
        <taxon>Mycena</taxon>
    </lineage>
</organism>
<dbReference type="EMBL" id="JARKIB010000368">
    <property type="protein sequence ID" value="KAJ7712356.1"/>
    <property type="molecule type" value="Genomic_DNA"/>
</dbReference>
<evidence type="ECO:0000313" key="6">
    <source>
        <dbReference type="EMBL" id="KAJ7712356.1"/>
    </source>
</evidence>
<name>A0AAD7MDK2_9AGAR</name>
<dbReference type="InterPro" id="IPR006913">
    <property type="entry name" value="CENP-V/GFA"/>
</dbReference>
<reference evidence="6" key="1">
    <citation type="submission" date="2023-03" db="EMBL/GenBank/DDBJ databases">
        <title>Massive genome expansion in bonnet fungi (Mycena s.s.) driven by repeated elements and novel gene families across ecological guilds.</title>
        <authorList>
            <consortium name="Lawrence Berkeley National Laboratory"/>
            <person name="Harder C.B."/>
            <person name="Miyauchi S."/>
            <person name="Viragh M."/>
            <person name="Kuo A."/>
            <person name="Thoen E."/>
            <person name="Andreopoulos B."/>
            <person name="Lu D."/>
            <person name="Skrede I."/>
            <person name="Drula E."/>
            <person name="Henrissat B."/>
            <person name="Morin E."/>
            <person name="Kohler A."/>
            <person name="Barry K."/>
            <person name="LaButti K."/>
            <person name="Morin E."/>
            <person name="Salamov A."/>
            <person name="Lipzen A."/>
            <person name="Mereny Z."/>
            <person name="Hegedus B."/>
            <person name="Baldrian P."/>
            <person name="Stursova M."/>
            <person name="Weitz H."/>
            <person name="Taylor A."/>
            <person name="Grigoriev I.V."/>
            <person name="Nagy L.G."/>
            <person name="Martin F."/>
            <person name="Kauserud H."/>
        </authorList>
    </citation>
    <scope>NUCLEOTIDE SEQUENCE</scope>
    <source>
        <strain evidence="6">CBHHK182m</strain>
    </source>
</reference>
<evidence type="ECO:0000313" key="7">
    <source>
        <dbReference type="Proteomes" id="UP001215598"/>
    </source>
</evidence>
<evidence type="ECO:0000256" key="1">
    <source>
        <dbReference type="ARBA" id="ARBA00005495"/>
    </source>
</evidence>
<dbReference type="Pfam" id="PF04828">
    <property type="entry name" value="GFA"/>
    <property type="match status" value="1"/>
</dbReference>
<evidence type="ECO:0000256" key="2">
    <source>
        <dbReference type="ARBA" id="ARBA00022723"/>
    </source>
</evidence>
<evidence type="ECO:0000256" key="4">
    <source>
        <dbReference type="ARBA" id="ARBA00023239"/>
    </source>
</evidence>
<dbReference type="GO" id="GO:0046872">
    <property type="term" value="F:metal ion binding"/>
    <property type="evidence" value="ECO:0007669"/>
    <property type="project" value="UniProtKB-KW"/>
</dbReference>
<dbReference type="PROSITE" id="PS51891">
    <property type="entry name" value="CENP_V_GFA"/>
    <property type="match status" value="1"/>
</dbReference>
<sequence length="175" mass="19601">MSGELKGSCHCGAVRFSLQSSTPVVSPRFNHFSTTYFSQLCLCSICRKVGGAGRSILLGGHFGTLKIEQGKEHLGVYKAVMNRDTPEEHIAGSERNFCPKCATMLWVYHKTWPELVHPYAAAIDSPLQTPEKMVCLMTDSKPDYVRLPEGPKDTFPNLLNMSLEGWHKEHNLYVE</sequence>
<comment type="similarity">
    <text evidence="1">Belongs to the Gfa family.</text>
</comment>
<keyword evidence="7" id="KW-1185">Reference proteome</keyword>
<protein>
    <submittedName>
        <fullName evidence="6">Mss4-like protein</fullName>
    </submittedName>
</protein>
<evidence type="ECO:0000256" key="3">
    <source>
        <dbReference type="ARBA" id="ARBA00022833"/>
    </source>
</evidence>
<dbReference type="PANTHER" id="PTHR33337">
    <property type="entry name" value="GFA DOMAIN-CONTAINING PROTEIN"/>
    <property type="match status" value="1"/>
</dbReference>
<dbReference type="GO" id="GO:0016846">
    <property type="term" value="F:carbon-sulfur lyase activity"/>
    <property type="evidence" value="ECO:0007669"/>
    <property type="project" value="InterPro"/>
</dbReference>
<feature type="domain" description="CENP-V/GFA" evidence="5">
    <location>
        <begin position="5"/>
        <end position="167"/>
    </location>
</feature>
<gene>
    <name evidence="6" type="ORF">B0H16DRAFT_1625151</name>
</gene>
<keyword evidence="4" id="KW-0456">Lyase</keyword>
<dbReference type="PANTHER" id="PTHR33337:SF44">
    <property type="entry name" value="DUF636 DOMAIN PROTEIN (AFU_ORTHOLOGUE AFUA_1G09754)"/>
    <property type="match status" value="1"/>
</dbReference>
<comment type="caution">
    <text evidence="6">The sequence shown here is derived from an EMBL/GenBank/DDBJ whole genome shotgun (WGS) entry which is preliminary data.</text>
</comment>
<proteinExistence type="inferred from homology"/>
<dbReference type="Gene3D" id="2.170.150.70">
    <property type="match status" value="1"/>
</dbReference>